<dbReference type="EMBL" id="CP014796">
    <property type="protein sequence ID" value="APX23574.1"/>
    <property type="molecule type" value="Genomic_DNA"/>
</dbReference>
<accession>A0A1U7D5Y3</accession>
<name>A0A1U7D5Y3_9RHOB</name>
<evidence type="ECO:0000313" key="2">
    <source>
        <dbReference type="Proteomes" id="UP000186559"/>
    </source>
</evidence>
<dbReference type="AlphaFoldDB" id="A0A1U7D5Y3"/>
<gene>
    <name evidence="1" type="ORF">Ga0080559_TMP2778</name>
</gene>
<organism evidence="1 2">
    <name type="scientific">Salipiger profundus</name>
    <dbReference type="NCBI Taxonomy" id="1229727"/>
    <lineage>
        <taxon>Bacteria</taxon>
        <taxon>Pseudomonadati</taxon>
        <taxon>Pseudomonadota</taxon>
        <taxon>Alphaproteobacteria</taxon>
        <taxon>Rhodobacterales</taxon>
        <taxon>Roseobacteraceae</taxon>
        <taxon>Salipiger</taxon>
    </lineage>
</organism>
<dbReference type="KEGG" id="tpro:Ga0080559_TMP2778"/>
<reference evidence="1 2" key="1">
    <citation type="submission" date="2016-03" db="EMBL/GenBank/DDBJ databases">
        <title>Deep-sea bacteria in the southern Pacific.</title>
        <authorList>
            <person name="Tang K."/>
        </authorList>
    </citation>
    <scope>NUCLEOTIDE SEQUENCE [LARGE SCALE GENOMIC DNA]</scope>
    <source>
        <strain evidence="1 2">JLT2016</strain>
    </source>
</reference>
<keyword evidence="2" id="KW-1185">Reference proteome</keyword>
<dbReference type="Proteomes" id="UP000186559">
    <property type="component" value="Chromosome"/>
</dbReference>
<evidence type="ECO:0000313" key="1">
    <source>
        <dbReference type="EMBL" id="APX23574.1"/>
    </source>
</evidence>
<proteinExistence type="predicted"/>
<sequence length="49" mass="5374">MSRIMASGLEELKRQPTVVEAEVLEDRDWLETGLLEALLSTAADDTAAK</sequence>
<protein>
    <submittedName>
        <fullName evidence="1">Uncharacterized protein</fullName>
    </submittedName>
</protein>